<evidence type="ECO:0000259" key="7">
    <source>
        <dbReference type="PROSITE" id="PS50850"/>
    </source>
</evidence>
<dbReference type="PANTHER" id="PTHR23502:SF7">
    <property type="entry name" value="DRUG_PROTON ANTIPORTER YHK8-RELATED"/>
    <property type="match status" value="1"/>
</dbReference>
<feature type="chain" id="PRO_5047286865" evidence="6">
    <location>
        <begin position="18"/>
        <end position="437"/>
    </location>
</feature>
<evidence type="ECO:0000313" key="8">
    <source>
        <dbReference type="EMBL" id="KAL2842288.1"/>
    </source>
</evidence>
<proteinExistence type="predicted"/>
<dbReference type="Gene3D" id="1.20.1720.10">
    <property type="entry name" value="Multidrug resistance protein D"/>
    <property type="match status" value="1"/>
</dbReference>
<keyword evidence="2 5" id="KW-0812">Transmembrane</keyword>
<dbReference type="GeneID" id="98158577"/>
<dbReference type="InterPro" id="IPR005829">
    <property type="entry name" value="Sugar_transporter_CS"/>
</dbReference>
<sequence length="437" mass="48602">MVFIVSFSSLCITCTSAIYSATYDQITVQFQVSELAATVGLSVFILGMGVGPMFVAPMSEFYGRRPIYFISLALFTIWLIPCAAAPNYGTMIAGRLLSGLTSAAFQSVAGGSISDLFTRETLQLRMMVYTATPFAGPVLGPMIGGFINYNTSWRWSFYVIIIWSTTLWILCVVFMQETYAPVLLRRKAQQGKSGSAIALPHTTQSVQGALLKSLYRPSLLLTLGPMCLWLCVYTVIMIGTLYLFFGAFPLIFGDIYGFNLWQIGLTFLGQLTGTVIGAFLDPLWRWNLQRLIRNYRAKTGSESGEFLTEFRLPPAILGARLITIGLFWFGWSSYPDVHWIMPVIGSAFFGLGVFLAFQGILTFLVDAYPVYAASALEANAFLRSTFAAAFPLFVYNAFGYQWATSLLAFLMVAMLPFPYIFFRFGPQIRARSRFTKG</sequence>
<keyword evidence="4 5" id="KW-0472">Membrane</keyword>
<evidence type="ECO:0000256" key="5">
    <source>
        <dbReference type="SAM" id="Phobius"/>
    </source>
</evidence>
<dbReference type="PROSITE" id="PS00216">
    <property type="entry name" value="SUGAR_TRANSPORT_1"/>
    <property type="match status" value="1"/>
</dbReference>
<evidence type="ECO:0000256" key="4">
    <source>
        <dbReference type="ARBA" id="ARBA00023136"/>
    </source>
</evidence>
<evidence type="ECO:0000256" key="6">
    <source>
        <dbReference type="SAM" id="SignalP"/>
    </source>
</evidence>
<dbReference type="Pfam" id="PF07690">
    <property type="entry name" value="MFS_1"/>
    <property type="match status" value="1"/>
</dbReference>
<feature type="domain" description="Major facilitator superfamily (MFS) profile" evidence="7">
    <location>
        <begin position="1"/>
        <end position="431"/>
    </location>
</feature>
<name>A0ABR4JQH7_9EURO</name>
<feature type="transmembrane region" description="Helical" evidence="5">
    <location>
        <begin position="404"/>
        <end position="422"/>
    </location>
</feature>
<keyword evidence="6" id="KW-0732">Signal</keyword>
<protein>
    <submittedName>
        <fullName evidence="8">Major facilitator superfamily domain-containing protein</fullName>
    </submittedName>
</protein>
<keyword evidence="3 5" id="KW-1133">Transmembrane helix</keyword>
<feature type="transmembrane region" description="Helical" evidence="5">
    <location>
        <begin position="312"/>
        <end position="331"/>
    </location>
</feature>
<feature type="transmembrane region" description="Helical" evidence="5">
    <location>
        <begin position="343"/>
        <end position="368"/>
    </location>
</feature>
<feature type="transmembrane region" description="Helical" evidence="5">
    <location>
        <begin position="92"/>
        <end position="114"/>
    </location>
</feature>
<dbReference type="Proteomes" id="UP001610444">
    <property type="component" value="Unassembled WGS sequence"/>
</dbReference>
<feature type="transmembrane region" description="Helical" evidence="5">
    <location>
        <begin position="260"/>
        <end position="280"/>
    </location>
</feature>
<dbReference type="EMBL" id="JBFXLR010000052">
    <property type="protein sequence ID" value="KAL2842288.1"/>
    <property type="molecule type" value="Genomic_DNA"/>
</dbReference>
<dbReference type="InterPro" id="IPR020846">
    <property type="entry name" value="MFS_dom"/>
</dbReference>
<evidence type="ECO:0000256" key="3">
    <source>
        <dbReference type="ARBA" id="ARBA00022989"/>
    </source>
</evidence>
<dbReference type="InterPro" id="IPR011701">
    <property type="entry name" value="MFS"/>
</dbReference>
<feature type="transmembrane region" description="Helical" evidence="5">
    <location>
        <begin position="36"/>
        <end position="55"/>
    </location>
</feature>
<evidence type="ECO:0000256" key="2">
    <source>
        <dbReference type="ARBA" id="ARBA00022692"/>
    </source>
</evidence>
<dbReference type="CDD" id="cd17323">
    <property type="entry name" value="MFS_Tpo1_MDR_like"/>
    <property type="match status" value="1"/>
</dbReference>
<reference evidence="8 9" key="1">
    <citation type="submission" date="2024-07" db="EMBL/GenBank/DDBJ databases">
        <title>Section-level genome sequencing and comparative genomics of Aspergillus sections Usti and Cavernicolus.</title>
        <authorList>
            <consortium name="Lawrence Berkeley National Laboratory"/>
            <person name="Nybo J.L."/>
            <person name="Vesth T.C."/>
            <person name="Theobald S."/>
            <person name="Frisvad J.C."/>
            <person name="Larsen T.O."/>
            <person name="Kjaerboelling I."/>
            <person name="Rothschild-Mancinelli K."/>
            <person name="Lyhne E.K."/>
            <person name="Kogle M.E."/>
            <person name="Barry K."/>
            <person name="Clum A."/>
            <person name="Na H."/>
            <person name="Ledsgaard L."/>
            <person name="Lin J."/>
            <person name="Lipzen A."/>
            <person name="Kuo A."/>
            <person name="Riley R."/>
            <person name="Mondo S."/>
            <person name="LaButti K."/>
            <person name="Haridas S."/>
            <person name="Pangalinan J."/>
            <person name="Salamov A.A."/>
            <person name="Simmons B.A."/>
            <person name="Magnuson J.K."/>
            <person name="Chen J."/>
            <person name="Drula E."/>
            <person name="Henrissat B."/>
            <person name="Wiebenga A."/>
            <person name="Lubbers R.J."/>
            <person name="Gomes A.C."/>
            <person name="Macurrencykelacurrency M.R."/>
            <person name="Stajich J."/>
            <person name="Grigoriev I.V."/>
            <person name="Mortensen U.H."/>
            <person name="De vries R.P."/>
            <person name="Baker S.E."/>
            <person name="Andersen M.R."/>
        </authorList>
    </citation>
    <scope>NUCLEOTIDE SEQUENCE [LARGE SCALE GENOMIC DNA]</scope>
    <source>
        <strain evidence="8 9">CBS 756.74</strain>
    </source>
</reference>
<keyword evidence="9" id="KW-1185">Reference proteome</keyword>
<comment type="caution">
    <text evidence="8">The sequence shown here is derived from an EMBL/GenBank/DDBJ whole genome shotgun (WGS) entry which is preliminary data.</text>
</comment>
<feature type="transmembrane region" description="Helical" evidence="5">
    <location>
        <begin position="219"/>
        <end position="248"/>
    </location>
</feature>
<dbReference type="SUPFAM" id="SSF103473">
    <property type="entry name" value="MFS general substrate transporter"/>
    <property type="match status" value="1"/>
</dbReference>
<feature type="transmembrane region" description="Helical" evidence="5">
    <location>
        <begin position="126"/>
        <end position="149"/>
    </location>
</feature>
<organism evidence="8 9">
    <name type="scientific">Aspergillus pseudodeflectus</name>
    <dbReference type="NCBI Taxonomy" id="176178"/>
    <lineage>
        <taxon>Eukaryota</taxon>
        <taxon>Fungi</taxon>
        <taxon>Dikarya</taxon>
        <taxon>Ascomycota</taxon>
        <taxon>Pezizomycotina</taxon>
        <taxon>Eurotiomycetes</taxon>
        <taxon>Eurotiomycetidae</taxon>
        <taxon>Eurotiales</taxon>
        <taxon>Aspergillaceae</taxon>
        <taxon>Aspergillus</taxon>
        <taxon>Aspergillus subgen. Nidulantes</taxon>
    </lineage>
</organism>
<feature type="signal peptide" evidence="6">
    <location>
        <begin position="1"/>
        <end position="17"/>
    </location>
</feature>
<dbReference type="InterPro" id="IPR036259">
    <property type="entry name" value="MFS_trans_sf"/>
</dbReference>
<dbReference type="PANTHER" id="PTHR23502">
    <property type="entry name" value="MAJOR FACILITATOR SUPERFAMILY"/>
    <property type="match status" value="1"/>
</dbReference>
<dbReference type="PROSITE" id="PS50850">
    <property type="entry name" value="MFS"/>
    <property type="match status" value="1"/>
</dbReference>
<feature type="transmembrane region" description="Helical" evidence="5">
    <location>
        <begin position="155"/>
        <end position="175"/>
    </location>
</feature>
<dbReference type="RefSeq" id="XP_070895003.1">
    <property type="nucleotide sequence ID" value="XM_071043413.1"/>
</dbReference>
<comment type="subcellular location">
    <subcellularLocation>
        <location evidence="1">Membrane</location>
        <topology evidence="1">Multi-pass membrane protein</topology>
    </subcellularLocation>
</comment>
<accession>A0ABR4JQH7</accession>
<gene>
    <name evidence="8" type="ORF">BJX68DRAFT_257822</name>
</gene>
<feature type="transmembrane region" description="Helical" evidence="5">
    <location>
        <begin position="67"/>
        <end position="86"/>
    </location>
</feature>
<evidence type="ECO:0000256" key="1">
    <source>
        <dbReference type="ARBA" id="ARBA00004141"/>
    </source>
</evidence>
<evidence type="ECO:0000313" key="9">
    <source>
        <dbReference type="Proteomes" id="UP001610444"/>
    </source>
</evidence>